<keyword evidence="8" id="KW-1185">Reference proteome</keyword>
<dbReference type="CDD" id="cd02440">
    <property type="entry name" value="AdoMet_MTases"/>
    <property type="match status" value="1"/>
</dbReference>
<feature type="binding site" evidence="5">
    <location>
        <position position="288"/>
    </location>
    <ligand>
        <name>S-adenosyl-L-methionine</name>
        <dbReference type="ChEBI" id="CHEBI:59789"/>
    </ligand>
</feature>
<accession>A0AAE3IZA8</accession>
<dbReference type="EMBL" id="JAOYFC010000002">
    <property type="protein sequence ID" value="MCV6824464.1"/>
    <property type="molecule type" value="Genomic_DNA"/>
</dbReference>
<gene>
    <name evidence="7" type="ORF">OH136_07825</name>
</gene>
<reference evidence="7" key="1">
    <citation type="submission" date="2022-10" db="EMBL/GenBank/DDBJ databases">
        <authorList>
            <person name="Yue Y."/>
        </authorList>
    </citation>
    <scope>NUCLEOTIDE SEQUENCE</scope>
    <source>
        <strain evidence="7">Z654</strain>
    </source>
</reference>
<dbReference type="PRINTS" id="PR02008">
    <property type="entry name" value="RCMTFAMILY"/>
</dbReference>
<evidence type="ECO:0000256" key="1">
    <source>
        <dbReference type="ARBA" id="ARBA00022603"/>
    </source>
</evidence>
<evidence type="ECO:0000256" key="3">
    <source>
        <dbReference type="ARBA" id="ARBA00022691"/>
    </source>
</evidence>
<evidence type="ECO:0000256" key="5">
    <source>
        <dbReference type="PROSITE-ProRule" id="PRU01023"/>
    </source>
</evidence>
<keyword evidence="2 5" id="KW-0808">Transferase</keyword>
<dbReference type="SUPFAM" id="SSF53335">
    <property type="entry name" value="S-adenosyl-L-methionine-dependent methyltransferases"/>
    <property type="match status" value="1"/>
</dbReference>
<dbReference type="Pfam" id="PF22458">
    <property type="entry name" value="RsmF-B_ferredox"/>
    <property type="match status" value="1"/>
</dbReference>
<evidence type="ECO:0000313" key="7">
    <source>
        <dbReference type="EMBL" id="MCV6824464.1"/>
    </source>
</evidence>
<dbReference type="InterPro" id="IPR001678">
    <property type="entry name" value="MeTrfase_RsmB-F_NOP2_dom"/>
</dbReference>
<keyword evidence="4 5" id="KW-0694">RNA-binding</keyword>
<dbReference type="Gene3D" id="3.30.70.1170">
    <property type="entry name" value="Sun protein, domain 3"/>
    <property type="match status" value="1"/>
</dbReference>
<evidence type="ECO:0000313" key="8">
    <source>
        <dbReference type="Proteomes" id="UP001208041"/>
    </source>
</evidence>
<dbReference type="GO" id="GO:0003723">
    <property type="term" value="F:RNA binding"/>
    <property type="evidence" value="ECO:0007669"/>
    <property type="project" value="UniProtKB-UniRule"/>
</dbReference>
<dbReference type="Proteomes" id="UP001208041">
    <property type="component" value="Unassembled WGS sequence"/>
</dbReference>
<name>A0AAE3IZA8_9RHOB</name>
<feature type="domain" description="SAM-dependent MTase RsmB/NOP-type" evidence="6">
    <location>
        <begin position="135"/>
        <end position="386"/>
    </location>
</feature>
<proteinExistence type="inferred from homology"/>
<sequence>MTPAARIASAIEILDGYLSGQPAEKLLTTWARQNRYAGSKDRAAVRDLVFEALRNLRSFAALGGAMTGRGLAIGALRAQEQNPDAFFTGEGYAPTPLTEEERAKTRTPEGAEALDCPDWLEAQFRESLGADFEAVMTLLKSRAPVFLRVNLRLATLQEAQDALATEDIETKPHPLSSTALEVTRNPRRVQNSEAYKNGLVELQDAASQFVADQVPISEGSRVLDYCAGGGGKSLAMAARVDAHFTAHDVSMARMKDIPARADRSRVEIEVIETSDLKHDQPYDVVLCDAPCSGSGSWRRAPEGKWALTQGKLDELNAIQSSILNDSKEYVGESGVLAYATCSMLSCENRGVVEAFLAQNEAWSLKEEHVLTPLQGGDGFYLAILTH</sequence>
<organism evidence="7 8">
    <name type="scientific">Halocynthiibacter halioticoli</name>
    <dbReference type="NCBI Taxonomy" id="2986804"/>
    <lineage>
        <taxon>Bacteria</taxon>
        <taxon>Pseudomonadati</taxon>
        <taxon>Pseudomonadota</taxon>
        <taxon>Alphaproteobacteria</taxon>
        <taxon>Rhodobacterales</taxon>
        <taxon>Paracoccaceae</taxon>
        <taxon>Halocynthiibacter</taxon>
    </lineage>
</organism>
<dbReference type="PANTHER" id="PTHR22807">
    <property type="entry name" value="NOP2 YEAST -RELATED NOL1/NOP2/FMU SUN DOMAIN-CONTAINING"/>
    <property type="match status" value="1"/>
</dbReference>
<evidence type="ECO:0000256" key="2">
    <source>
        <dbReference type="ARBA" id="ARBA00022679"/>
    </source>
</evidence>
<feature type="binding site" evidence="5">
    <location>
        <position position="248"/>
    </location>
    <ligand>
        <name>S-adenosyl-L-methionine</name>
        <dbReference type="ChEBI" id="CHEBI:59789"/>
    </ligand>
</feature>
<keyword evidence="3 5" id="KW-0949">S-adenosyl-L-methionine</keyword>
<dbReference type="InterPro" id="IPR023267">
    <property type="entry name" value="RCMT"/>
</dbReference>
<evidence type="ECO:0000259" key="6">
    <source>
        <dbReference type="PROSITE" id="PS51686"/>
    </source>
</evidence>
<comment type="caution">
    <text evidence="7">The sequence shown here is derived from an EMBL/GenBank/DDBJ whole genome shotgun (WGS) entry which is preliminary data.</text>
</comment>
<feature type="active site" description="Nucleophile" evidence="5">
    <location>
        <position position="341"/>
    </location>
</feature>
<dbReference type="InterPro" id="IPR054728">
    <property type="entry name" value="RsmB-like_ferredoxin"/>
</dbReference>
<dbReference type="Gene3D" id="3.40.50.150">
    <property type="entry name" value="Vaccinia Virus protein VP39"/>
    <property type="match status" value="1"/>
</dbReference>
<keyword evidence="1 5" id="KW-0489">Methyltransferase</keyword>
<dbReference type="GO" id="GO:0008173">
    <property type="term" value="F:RNA methyltransferase activity"/>
    <property type="evidence" value="ECO:0007669"/>
    <property type="project" value="InterPro"/>
</dbReference>
<dbReference type="Pfam" id="PF01189">
    <property type="entry name" value="Methyltr_RsmB-F"/>
    <property type="match status" value="1"/>
</dbReference>
<evidence type="ECO:0000256" key="4">
    <source>
        <dbReference type="ARBA" id="ARBA00022884"/>
    </source>
</evidence>
<dbReference type="RefSeq" id="WP_263953326.1">
    <property type="nucleotide sequence ID" value="NZ_JAOYFC010000002.1"/>
</dbReference>
<dbReference type="InterPro" id="IPR029063">
    <property type="entry name" value="SAM-dependent_MTases_sf"/>
</dbReference>
<dbReference type="GO" id="GO:0001510">
    <property type="term" value="P:RNA methylation"/>
    <property type="evidence" value="ECO:0007669"/>
    <property type="project" value="InterPro"/>
</dbReference>
<protein>
    <submittedName>
        <fullName evidence="7">RsmB/NOP family class I SAM-dependent RNA methyltransferase</fullName>
    </submittedName>
</protein>
<dbReference type="PROSITE" id="PS51686">
    <property type="entry name" value="SAM_MT_RSMB_NOP"/>
    <property type="match status" value="1"/>
</dbReference>
<dbReference type="PANTHER" id="PTHR22807:SF53">
    <property type="entry name" value="RIBOSOMAL RNA SMALL SUBUNIT METHYLTRANSFERASE B-RELATED"/>
    <property type="match status" value="1"/>
</dbReference>
<comment type="caution">
    <text evidence="5">Lacks conserved residue(s) required for the propagation of feature annotation.</text>
</comment>
<comment type="similarity">
    <text evidence="5">Belongs to the class I-like SAM-binding methyltransferase superfamily. RsmB/NOP family.</text>
</comment>
<dbReference type="InterPro" id="IPR049560">
    <property type="entry name" value="MeTrfase_RsmB-F_NOP2_cat"/>
</dbReference>
<dbReference type="AlphaFoldDB" id="A0AAE3IZA8"/>